<name>A0A0D8Y6J4_DICVI</name>
<keyword evidence="3" id="KW-1185">Reference proteome</keyword>
<reference evidence="3" key="2">
    <citation type="journal article" date="2016" name="Sci. Rep.">
        <title>Dictyocaulus viviparus genome, variome and transcriptome elucidate lungworm biology and support future intervention.</title>
        <authorList>
            <person name="McNulty S.N."/>
            <person name="Strube C."/>
            <person name="Rosa B.A."/>
            <person name="Martin J.C."/>
            <person name="Tyagi R."/>
            <person name="Choi Y.J."/>
            <person name="Wang Q."/>
            <person name="Hallsworth Pepin K."/>
            <person name="Zhang X."/>
            <person name="Ozersky P."/>
            <person name="Wilson R.K."/>
            <person name="Sternberg P.W."/>
            <person name="Gasser R.B."/>
            <person name="Mitreva M."/>
        </authorList>
    </citation>
    <scope>NUCLEOTIDE SEQUENCE [LARGE SCALE GENOMIC DNA]</scope>
    <source>
        <strain evidence="3">HannoverDv2000</strain>
    </source>
</reference>
<dbReference type="AlphaFoldDB" id="A0A0D8Y6J4"/>
<gene>
    <name evidence="2" type="ORF">DICVIV_01437</name>
</gene>
<feature type="region of interest" description="Disordered" evidence="1">
    <location>
        <begin position="294"/>
        <end position="334"/>
    </location>
</feature>
<protein>
    <submittedName>
        <fullName evidence="2">Uncharacterized protein</fullName>
    </submittedName>
</protein>
<dbReference type="Proteomes" id="UP000053766">
    <property type="component" value="Unassembled WGS sequence"/>
</dbReference>
<proteinExistence type="predicted"/>
<dbReference type="EMBL" id="KN716166">
    <property type="protein sequence ID" value="KJH52345.1"/>
    <property type="molecule type" value="Genomic_DNA"/>
</dbReference>
<evidence type="ECO:0000313" key="2">
    <source>
        <dbReference type="EMBL" id="KJH52345.1"/>
    </source>
</evidence>
<feature type="compositionally biased region" description="Basic and acidic residues" evidence="1">
    <location>
        <begin position="45"/>
        <end position="55"/>
    </location>
</feature>
<feature type="compositionally biased region" description="Basic and acidic residues" evidence="1">
    <location>
        <begin position="132"/>
        <end position="155"/>
    </location>
</feature>
<organism evidence="2 3">
    <name type="scientific">Dictyocaulus viviparus</name>
    <name type="common">Bovine lungworm</name>
    <dbReference type="NCBI Taxonomy" id="29172"/>
    <lineage>
        <taxon>Eukaryota</taxon>
        <taxon>Metazoa</taxon>
        <taxon>Ecdysozoa</taxon>
        <taxon>Nematoda</taxon>
        <taxon>Chromadorea</taxon>
        <taxon>Rhabditida</taxon>
        <taxon>Rhabditina</taxon>
        <taxon>Rhabditomorpha</taxon>
        <taxon>Strongyloidea</taxon>
        <taxon>Metastrongylidae</taxon>
        <taxon>Dictyocaulus</taxon>
    </lineage>
</organism>
<feature type="compositionally biased region" description="Polar residues" evidence="1">
    <location>
        <begin position="160"/>
        <end position="172"/>
    </location>
</feature>
<dbReference type="OrthoDB" id="5877564at2759"/>
<evidence type="ECO:0000313" key="3">
    <source>
        <dbReference type="Proteomes" id="UP000053766"/>
    </source>
</evidence>
<feature type="compositionally biased region" description="Basic and acidic residues" evidence="1">
    <location>
        <begin position="90"/>
        <end position="99"/>
    </location>
</feature>
<evidence type="ECO:0000256" key="1">
    <source>
        <dbReference type="SAM" id="MobiDB-lite"/>
    </source>
</evidence>
<feature type="region of interest" description="Disordered" evidence="1">
    <location>
        <begin position="1"/>
        <end position="185"/>
    </location>
</feature>
<reference evidence="2 3" key="1">
    <citation type="submission" date="2013-11" db="EMBL/GenBank/DDBJ databases">
        <title>Draft genome of the bovine lungworm Dictyocaulus viviparus.</title>
        <authorList>
            <person name="Mitreva M."/>
        </authorList>
    </citation>
    <scope>NUCLEOTIDE SEQUENCE [LARGE SCALE GENOMIC DNA]</scope>
    <source>
        <strain evidence="2 3">HannoverDv2000</strain>
    </source>
</reference>
<dbReference type="STRING" id="29172.A0A0D8Y6J4"/>
<feature type="compositionally biased region" description="Polar residues" evidence="1">
    <location>
        <begin position="294"/>
        <end position="313"/>
    </location>
</feature>
<sequence>MSTARPPHGPQLTALRRGKLFGRSGLSPKRALRRGKLFGRSGLSPKREMVYKDRSSSTLTAMLTGPQSNRSTSTNREQNRTGHSVRTKPHSKDGSDHNLKTAIPIGSPCGRRTSRIPQGPSAVSTEKMMVFKSDKPTIKSNAKTETKSMKSDVLPKKQHSSAISEPATSSAHTPIVRQQAPRTPHHTTSPIIVQLFSLNPPRPTRDTSSSTPVTSRALTPIVAMLGSERQPSTNDATSPAPVKTTKPVANITEFVSPTSASGRQPLTGFDHEHWNLARNDNSDTAVSRLATARETSQDTLQGSRANINKSSPMSPIPSKAKLPSSKSVFTKTHDEKIAAHKQTTPSVPQQQSQIPPKWFAYFDFT</sequence>
<feature type="compositionally biased region" description="Polar residues" evidence="1">
    <location>
        <begin position="56"/>
        <end position="82"/>
    </location>
</feature>
<accession>A0A0D8Y6J4</accession>